<evidence type="ECO:0000256" key="9">
    <source>
        <dbReference type="SAM" id="Phobius"/>
    </source>
</evidence>
<keyword evidence="4" id="KW-0964">Secreted</keyword>
<dbReference type="GO" id="GO:0005975">
    <property type="term" value="P:carbohydrate metabolic process"/>
    <property type="evidence" value="ECO:0007669"/>
    <property type="project" value="InterPro"/>
</dbReference>
<dbReference type="InterPro" id="IPR011583">
    <property type="entry name" value="Chitinase_II/V-like_cat"/>
</dbReference>
<evidence type="ECO:0000313" key="11">
    <source>
        <dbReference type="EMBL" id="KAF3334996.1"/>
    </source>
</evidence>
<dbReference type="GO" id="GO:0008061">
    <property type="term" value="F:chitin binding"/>
    <property type="evidence" value="ECO:0007669"/>
    <property type="project" value="InterPro"/>
</dbReference>
<dbReference type="GO" id="GO:0005764">
    <property type="term" value="C:lysosome"/>
    <property type="evidence" value="ECO:0007669"/>
    <property type="project" value="UniProtKB-SubCell"/>
</dbReference>
<evidence type="ECO:0000256" key="5">
    <source>
        <dbReference type="ARBA" id="ARBA00022729"/>
    </source>
</evidence>
<feature type="transmembrane region" description="Helical" evidence="9">
    <location>
        <begin position="43"/>
        <end position="62"/>
    </location>
</feature>
<evidence type="ECO:0000256" key="8">
    <source>
        <dbReference type="SAM" id="MobiDB-lite"/>
    </source>
</evidence>
<dbReference type="SMART" id="SM00636">
    <property type="entry name" value="Glyco_18"/>
    <property type="match status" value="1"/>
</dbReference>
<dbReference type="FunFam" id="3.20.20.80:FF:000028">
    <property type="entry name" value="Chitinase domain-containing protein 1"/>
    <property type="match status" value="1"/>
</dbReference>
<dbReference type="Pfam" id="PF00704">
    <property type="entry name" value="Glyco_hydro_18"/>
    <property type="match status" value="1"/>
</dbReference>
<evidence type="ECO:0000256" key="2">
    <source>
        <dbReference type="ARBA" id="ARBA00004613"/>
    </source>
</evidence>
<organism evidence="11 12">
    <name type="scientific">Carex littledalei</name>
    <dbReference type="NCBI Taxonomy" id="544730"/>
    <lineage>
        <taxon>Eukaryota</taxon>
        <taxon>Viridiplantae</taxon>
        <taxon>Streptophyta</taxon>
        <taxon>Embryophyta</taxon>
        <taxon>Tracheophyta</taxon>
        <taxon>Spermatophyta</taxon>
        <taxon>Magnoliopsida</taxon>
        <taxon>Liliopsida</taxon>
        <taxon>Poales</taxon>
        <taxon>Cyperaceae</taxon>
        <taxon>Cyperoideae</taxon>
        <taxon>Cariceae</taxon>
        <taxon>Carex</taxon>
        <taxon>Carex subgen. Euthyceras</taxon>
    </lineage>
</organism>
<dbReference type="PANTHER" id="PTHR46066:SF2">
    <property type="entry name" value="CHITINASE DOMAIN-CONTAINING PROTEIN 1"/>
    <property type="match status" value="1"/>
</dbReference>
<dbReference type="CDD" id="cd02876">
    <property type="entry name" value="GH18_SI-CLP"/>
    <property type="match status" value="1"/>
</dbReference>
<dbReference type="PROSITE" id="PS51910">
    <property type="entry name" value="GH18_2"/>
    <property type="match status" value="1"/>
</dbReference>
<keyword evidence="9" id="KW-0472">Membrane</keyword>
<keyword evidence="9" id="KW-0812">Transmembrane</keyword>
<gene>
    <name evidence="11" type="ORF">FCM35_KLT21600</name>
</gene>
<dbReference type="FunFam" id="3.10.50.10:FF:000002">
    <property type="entry name" value="Chitinase domain-containing protein 1"/>
    <property type="match status" value="1"/>
</dbReference>
<reference evidence="11" key="1">
    <citation type="submission" date="2020-01" db="EMBL/GenBank/DDBJ databases">
        <title>Genome sequence of Kobresia littledalei, the first chromosome-level genome in the family Cyperaceae.</title>
        <authorList>
            <person name="Qu G."/>
        </authorList>
    </citation>
    <scope>NUCLEOTIDE SEQUENCE</scope>
    <source>
        <strain evidence="11">C.B.Clarke</strain>
        <tissue evidence="11">Leaf</tissue>
    </source>
</reference>
<dbReference type="EMBL" id="SWLB01000009">
    <property type="protein sequence ID" value="KAF3334996.1"/>
    <property type="molecule type" value="Genomic_DNA"/>
</dbReference>
<evidence type="ECO:0000256" key="3">
    <source>
        <dbReference type="ARBA" id="ARBA00009336"/>
    </source>
</evidence>
<dbReference type="AlphaFoldDB" id="A0A833R8N8"/>
<dbReference type="InterPro" id="IPR001223">
    <property type="entry name" value="Glyco_hydro18_cat"/>
</dbReference>
<name>A0A833R8N8_9POAL</name>
<dbReference type="PANTHER" id="PTHR46066">
    <property type="entry name" value="CHITINASE DOMAIN-CONTAINING PROTEIN 1 FAMILY MEMBER"/>
    <property type="match status" value="1"/>
</dbReference>
<dbReference type="InterPro" id="IPR017853">
    <property type="entry name" value="GH"/>
</dbReference>
<accession>A0A833R8N8</accession>
<feature type="region of interest" description="Disordered" evidence="8">
    <location>
        <begin position="1"/>
        <end position="31"/>
    </location>
</feature>
<dbReference type="GO" id="GO:0070492">
    <property type="term" value="F:oligosaccharide binding"/>
    <property type="evidence" value="ECO:0007669"/>
    <property type="project" value="TreeGrafter"/>
</dbReference>
<dbReference type="GO" id="GO:0012505">
    <property type="term" value="C:endomembrane system"/>
    <property type="evidence" value="ECO:0007669"/>
    <property type="project" value="TreeGrafter"/>
</dbReference>
<evidence type="ECO:0000256" key="4">
    <source>
        <dbReference type="ARBA" id="ARBA00022525"/>
    </source>
</evidence>
<keyword evidence="9" id="KW-1133">Transmembrane helix</keyword>
<evidence type="ECO:0000313" key="12">
    <source>
        <dbReference type="Proteomes" id="UP000623129"/>
    </source>
</evidence>
<dbReference type="GO" id="GO:0005576">
    <property type="term" value="C:extracellular region"/>
    <property type="evidence" value="ECO:0007669"/>
    <property type="project" value="UniProtKB-SubCell"/>
</dbReference>
<evidence type="ECO:0000256" key="1">
    <source>
        <dbReference type="ARBA" id="ARBA00004371"/>
    </source>
</evidence>
<comment type="similarity">
    <text evidence="3">Belongs to the glycosyl hydrolase 18 family.</text>
</comment>
<protein>
    <recommendedName>
        <fullName evidence="7">Chitinase domain-containing protein 1</fullName>
    </recommendedName>
</protein>
<dbReference type="OrthoDB" id="10254444at2759"/>
<proteinExistence type="inferred from homology"/>
<comment type="subcellular location">
    <subcellularLocation>
        <location evidence="1">Lysosome</location>
    </subcellularLocation>
    <subcellularLocation>
        <location evidence="2">Secreted</location>
    </subcellularLocation>
</comment>
<comment type="caution">
    <text evidence="11">The sequence shown here is derived from an EMBL/GenBank/DDBJ whole genome shotgun (WGS) entry which is preliminary data.</text>
</comment>
<dbReference type="Proteomes" id="UP000623129">
    <property type="component" value="Unassembled WGS sequence"/>
</dbReference>
<keyword evidence="12" id="KW-1185">Reference proteome</keyword>
<keyword evidence="6" id="KW-0458">Lysosome</keyword>
<feature type="domain" description="GH18" evidence="10">
    <location>
        <begin position="109"/>
        <end position="433"/>
    </location>
</feature>
<dbReference type="Gene3D" id="3.10.50.10">
    <property type="match status" value="1"/>
</dbReference>
<evidence type="ECO:0000256" key="6">
    <source>
        <dbReference type="ARBA" id="ARBA00023228"/>
    </source>
</evidence>
<dbReference type="SUPFAM" id="SSF51445">
    <property type="entry name" value="(Trans)glycosidases"/>
    <property type="match status" value="1"/>
</dbReference>
<dbReference type="InterPro" id="IPR029070">
    <property type="entry name" value="Chitinase_insertion_sf"/>
</dbReference>
<evidence type="ECO:0000259" key="10">
    <source>
        <dbReference type="PROSITE" id="PS51910"/>
    </source>
</evidence>
<feature type="compositionally biased region" description="Basic residues" evidence="8">
    <location>
        <begin position="1"/>
        <end position="11"/>
    </location>
</feature>
<sequence>MPAKRRDRRKPASSTDPVQSDRAARAESSKPSKTHLPLTHLRVLFLFVLFLSSISLLVIYLYSSSSPVPPAPVLSVYDRGLVRPDTSYRDILAENGRVSEIRSYRHFLNPVLAYVTPWNSKGYDMAKLFNSKFTHISPVWYQLKSEGKKLILQGQHDVDLGWISELRKGGNSLVVPRVLLEASPAEVLVKKKQLSNAIDLIIKECREIGFDGIVLESWSSWAAYGVLNDPELRTMALNFIKQLGEAMHSVNSGPNPSQHLQLILVISPVRSEKLSGYDFGPGDLKQLADSVDGFSLMTYDFSGPQKPGPNAPVEWIKYCLGVLLGDNGDEHAHMIFLGINFYGNDFVIAEGLGGGPIIGRDFISILEKHKPALLWEERSSEHYFFYMHDNVKHAVFFPTLMSISVRLEEARAWGTGLSIWEIGQGLDYFFDLL</sequence>
<evidence type="ECO:0000256" key="7">
    <source>
        <dbReference type="ARBA" id="ARBA00040976"/>
    </source>
</evidence>
<keyword evidence="5" id="KW-0732">Signal</keyword>
<dbReference type="Gene3D" id="3.20.20.80">
    <property type="entry name" value="Glycosidases"/>
    <property type="match status" value="1"/>
</dbReference>